<keyword evidence="5" id="KW-1133">Transmembrane helix</keyword>
<dbReference type="Pfam" id="PF00271">
    <property type="entry name" value="Helicase_C"/>
    <property type="match status" value="1"/>
</dbReference>
<dbReference type="Proteomes" id="UP000283569">
    <property type="component" value="Unassembled WGS sequence"/>
</dbReference>
<keyword evidence="2" id="KW-0378">Hydrolase</keyword>
<evidence type="ECO:0000256" key="5">
    <source>
        <dbReference type="SAM" id="Phobius"/>
    </source>
</evidence>
<keyword evidence="4" id="KW-0479">Metal-binding</keyword>
<dbReference type="AlphaFoldDB" id="A0A420S962"/>
<dbReference type="GO" id="GO:0006281">
    <property type="term" value="P:DNA repair"/>
    <property type="evidence" value="ECO:0007669"/>
    <property type="project" value="TreeGrafter"/>
</dbReference>
<keyword evidence="5" id="KW-0812">Transmembrane</keyword>
<protein>
    <recommendedName>
        <fullName evidence="6">RING-type domain-containing protein</fullName>
    </recommendedName>
</protein>
<dbReference type="CDD" id="cd18793">
    <property type="entry name" value="SF2_C_SNF"/>
    <property type="match status" value="1"/>
</dbReference>
<keyword evidence="4" id="KW-0862">Zinc</keyword>
<dbReference type="PANTHER" id="PTHR45626:SF52">
    <property type="entry name" value="SINGLE-STRANDED DNA-DEPENDENT ATPASE (EUROFUNG)"/>
    <property type="match status" value="1"/>
</dbReference>
<organism evidence="7 8">
    <name type="scientific">Gibberella intermedia</name>
    <name type="common">Bulb rot disease fungus</name>
    <name type="synonym">Fusarium proliferatum</name>
    <dbReference type="NCBI Taxonomy" id="948311"/>
    <lineage>
        <taxon>Eukaryota</taxon>
        <taxon>Fungi</taxon>
        <taxon>Dikarya</taxon>
        <taxon>Ascomycota</taxon>
        <taxon>Pezizomycotina</taxon>
        <taxon>Sordariomycetes</taxon>
        <taxon>Hypocreomycetidae</taxon>
        <taxon>Hypocreales</taxon>
        <taxon>Nectriaceae</taxon>
        <taxon>Fusarium</taxon>
        <taxon>Fusarium fujikuroi species complex</taxon>
    </lineage>
</organism>
<dbReference type="GO" id="GO:0005634">
    <property type="term" value="C:nucleus"/>
    <property type="evidence" value="ECO:0007669"/>
    <property type="project" value="TreeGrafter"/>
</dbReference>
<accession>A0A420S962</accession>
<feature type="domain" description="RING-type" evidence="6">
    <location>
        <begin position="43"/>
        <end position="90"/>
    </location>
</feature>
<evidence type="ECO:0000256" key="1">
    <source>
        <dbReference type="ARBA" id="ARBA00022741"/>
    </source>
</evidence>
<reference evidence="7 8" key="1">
    <citation type="journal article" date="2018" name="Sci. Rep.">
        <title>Characterisation of pathogen-specific regions and novel effector candidates in Fusarium oxysporum f. sp. cepae.</title>
        <authorList>
            <person name="Armitage A.D."/>
            <person name="Taylor A."/>
            <person name="Sobczyk M.K."/>
            <person name="Baxter L."/>
            <person name="Greenfield B.P."/>
            <person name="Bates H.J."/>
            <person name="Wilson F."/>
            <person name="Jackson A.C."/>
            <person name="Ott S."/>
            <person name="Harrison R.J."/>
            <person name="Clarkson J.P."/>
        </authorList>
    </citation>
    <scope>NUCLEOTIDE SEQUENCE [LARGE SCALE GENOMIC DNA]</scope>
    <source>
        <strain evidence="7 8">Fp_A8</strain>
    </source>
</reference>
<dbReference type="Gene3D" id="3.40.50.300">
    <property type="entry name" value="P-loop containing nucleotide triphosphate hydrolases"/>
    <property type="match status" value="1"/>
</dbReference>
<evidence type="ECO:0000259" key="6">
    <source>
        <dbReference type="PROSITE" id="PS50089"/>
    </source>
</evidence>
<evidence type="ECO:0000256" key="2">
    <source>
        <dbReference type="ARBA" id="ARBA00022801"/>
    </source>
</evidence>
<dbReference type="PANTHER" id="PTHR45626">
    <property type="entry name" value="TRANSCRIPTION TERMINATION FACTOR 2-RELATED"/>
    <property type="match status" value="1"/>
</dbReference>
<evidence type="ECO:0000313" key="7">
    <source>
        <dbReference type="EMBL" id="RKL25830.1"/>
    </source>
</evidence>
<dbReference type="InterPro" id="IPR001650">
    <property type="entry name" value="Helicase_C-like"/>
</dbReference>
<dbReference type="GO" id="GO:0008094">
    <property type="term" value="F:ATP-dependent activity, acting on DNA"/>
    <property type="evidence" value="ECO:0007669"/>
    <property type="project" value="TreeGrafter"/>
</dbReference>
<comment type="caution">
    <text evidence="7">The sequence shown here is derived from an EMBL/GenBank/DDBJ whole genome shotgun (WGS) entry which is preliminary data.</text>
</comment>
<dbReference type="SUPFAM" id="SSF52540">
    <property type="entry name" value="P-loop containing nucleoside triphosphate hydrolases"/>
    <property type="match status" value="1"/>
</dbReference>
<gene>
    <name evidence="7" type="ORF">BFJ72_g13948</name>
</gene>
<keyword evidence="3" id="KW-0067">ATP-binding</keyword>
<proteinExistence type="predicted"/>
<dbReference type="GO" id="GO:0008270">
    <property type="term" value="F:zinc ion binding"/>
    <property type="evidence" value="ECO:0007669"/>
    <property type="project" value="UniProtKB-KW"/>
</dbReference>
<keyword evidence="1" id="KW-0547">Nucleotide-binding</keyword>
<dbReference type="GO" id="GO:0005524">
    <property type="term" value="F:ATP binding"/>
    <property type="evidence" value="ECO:0007669"/>
    <property type="project" value="UniProtKB-KW"/>
</dbReference>
<dbReference type="PROSITE" id="PS50089">
    <property type="entry name" value="ZF_RING_2"/>
    <property type="match status" value="1"/>
</dbReference>
<dbReference type="InterPro" id="IPR027417">
    <property type="entry name" value="P-loop_NTPase"/>
</dbReference>
<evidence type="ECO:0000256" key="3">
    <source>
        <dbReference type="ARBA" id="ARBA00022840"/>
    </source>
</evidence>
<keyword evidence="4" id="KW-0863">Zinc-finger</keyword>
<dbReference type="InterPro" id="IPR050628">
    <property type="entry name" value="SNF2_RAD54_helicase_TF"/>
</dbReference>
<evidence type="ECO:0000313" key="8">
    <source>
        <dbReference type="Proteomes" id="UP000283569"/>
    </source>
</evidence>
<dbReference type="SUPFAM" id="SSF57850">
    <property type="entry name" value="RING/U-box"/>
    <property type="match status" value="1"/>
</dbReference>
<sequence length="205" mass="23097">MLRLRQFCNHGMDMLPPEVRDLLRTSADFKAYEESLSNRATYCAACRKTLDQNSEDQSLVLRDCGHVMCPRCEGKVKEDTPGPDGECIACVAHDTPPSMRFEVELGHEYRPSSKVSALLNNLKEERDQSSTDPLKSIVFSTWTSMLDLVQIALRKEGFNFVRVDGAKSETIRQTTIERFRSDKDCNILLASIGTAGVGYYLILDH</sequence>
<dbReference type="InterPro" id="IPR001841">
    <property type="entry name" value="Znf_RING"/>
</dbReference>
<dbReference type="EMBL" id="MRDB01000093">
    <property type="protein sequence ID" value="RKL25830.1"/>
    <property type="molecule type" value="Genomic_DNA"/>
</dbReference>
<dbReference type="InterPro" id="IPR049730">
    <property type="entry name" value="SNF2/RAD54-like_C"/>
</dbReference>
<name>A0A420S962_GIBIN</name>
<keyword evidence="5" id="KW-0472">Membrane</keyword>
<evidence type="ECO:0000256" key="4">
    <source>
        <dbReference type="PROSITE-ProRule" id="PRU00175"/>
    </source>
</evidence>
<dbReference type="GO" id="GO:0016787">
    <property type="term" value="F:hydrolase activity"/>
    <property type="evidence" value="ECO:0007669"/>
    <property type="project" value="UniProtKB-KW"/>
</dbReference>
<feature type="transmembrane region" description="Helical" evidence="5">
    <location>
        <begin position="185"/>
        <end position="202"/>
    </location>
</feature>